<keyword evidence="2" id="KW-1185">Reference proteome</keyword>
<accession>A0ACB8SXZ7</accession>
<name>A0ACB8SXZ7_9AGAM</name>
<comment type="caution">
    <text evidence="1">The sequence shown here is derived from an EMBL/GenBank/DDBJ whole genome shotgun (WGS) entry which is preliminary data.</text>
</comment>
<sequence>MQSAQQQSSQFLAFWNQHLSSSYLGKMFSVQSASTLLWYGVLRYADETLGDFPYLLVEEVPGLLHAISLPHFAFKYVLQNATSAHGYPRVLLDYKLHDPNLRVVPQIRWVPYNGGARAVAELENRPILPPFFFIQHDQSVGVPLQVAKTANPLAIVNTDWTPFAGRASIKLRIGWYGYAAWEDQIQLRTRTTSAAITLGRLAQLVATRVEKFLLEGKVLVESRSPEWRIGGPNGISPENIVLVGVVSVSGGSIMPILRLA</sequence>
<reference evidence="1" key="1">
    <citation type="submission" date="2021-03" db="EMBL/GenBank/DDBJ databases">
        <authorList>
            <consortium name="DOE Joint Genome Institute"/>
            <person name="Ahrendt S."/>
            <person name="Looney B.P."/>
            <person name="Miyauchi S."/>
            <person name="Morin E."/>
            <person name="Drula E."/>
            <person name="Courty P.E."/>
            <person name="Chicoki N."/>
            <person name="Fauchery L."/>
            <person name="Kohler A."/>
            <person name="Kuo A."/>
            <person name="Labutti K."/>
            <person name="Pangilinan J."/>
            <person name="Lipzen A."/>
            <person name="Riley R."/>
            <person name="Andreopoulos W."/>
            <person name="He G."/>
            <person name="Johnson J."/>
            <person name="Barry K.W."/>
            <person name="Grigoriev I.V."/>
            <person name="Nagy L."/>
            <person name="Hibbett D."/>
            <person name="Henrissat B."/>
            <person name="Matheny P.B."/>
            <person name="Labbe J."/>
            <person name="Martin F."/>
        </authorList>
    </citation>
    <scope>NUCLEOTIDE SEQUENCE</scope>
    <source>
        <strain evidence="1">HHB10654</strain>
    </source>
</reference>
<evidence type="ECO:0000313" key="1">
    <source>
        <dbReference type="EMBL" id="KAI0060972.1"/>
    </source>
</evidence>
<gene>
    <name evidence="1" type="ORF">BV25DRAFT_1827196</name>
</gene>
<proteinExistence type="predicted"/>
<protein>
    <submittedName>
        <fullName evidence="1">Uncharacterized protein</fullName>
    </submittedName>
</protein>
<dbReference type="Proteomes" id="UP000814140">
    <property type="component" value="Unassembled WGS sequence"/>
</dbReference>
<reference evidence="1" key="2">
    <citation type="journal article" date="2022" name="New Phytol.">
        <title>Evolutionary transition to the ectomycorrhizal habit in the genomes of a hyperdiverse lineage of mushroom-forming fungi.</title>
        <authorList>
            <person name="Looney B."/>
            <person name="Miyauchi S."/>
            <person name="Morin E."/>
            <person name="Drula E."/>
            <person name="Courty P.E."/>
            <person name="Kohler A."/>
            <person name="Kuo A."/>
            <person name="LaButti K."/>
            <person name="Pangilinan J."/>
            <person name="Lipzen A."/>
            <person name="Riley R."/>
            <person name="Andreopoulos W."/>
            <person name="He G."/>
            <person name="Johnson J."/>
            <person name="Nolan M."/>
            <person name="Tritt A."/>
            <person name="Barry K.W."/>
            <person name="Grigoriev I.V."/>
            <person name="Nagy L.G."/>
            <person name="Hibbett D."/>
            <person name="Henrissat B."/>
            <person name="Matheny P.B."/>
            <person name="Labbe J."/>
            <person name="Martin F.M."/>
        </authorList>
    </citation>
    <scope>NUCLEOTIDE SEQUENCE</scope>
    <source>
        <strain evidence="1">HHB10654</strain>
    </source>
</reference>
<evidence type="ECO:0000313" key="2">
    <source>
        <dbReference type="Proteomes" id="UP000814140"/>
    </source>
</evidence>
<dbReference type="EMBL" id="MU277215">
    <property type="protein sequence ID" value="KAI0060972.1"/>
    <property type="molecule type" value="Genomic_DNA"/>
</dbReference>
<organism evidence="1 2">
    <name type="scientific">Artomyces pyxidatus</name>
    <dbReference type="NCBI Taxonomy" id="48021"/>
    <lineage>
        <taxon>Eukaryota</taxon>
        <taxon>Fungi</taxon>
        <taxon>Dikarya</taxon>
        <taxon>Basidiomycota</taxon>
        <taxon>Agaricomycotina</taxon>
        <taxon>Agaricomycetes</taxon>
        <taxon>Russulales</taxon>
        <taxon>Auriscalpiaceae</taxon>
        <taxon>Artomyces</taxon>
    </lineage>
</organism>